<proteinExistence type="predicted"/>
<protein>
    <submittedName>
        <fullName evidence="1">Uncharacterized protein</fullName>
    </submittedName>
</protein>
<name>A0A097EXX7_9CAUD</name>
<organism evidence="1 2">
    <name type="scientific">Escherichia phage 121Q</name>
    <dbReference type="NCBI Taxonomy" id="1555202"/>
    <lineage>
        <taxon>Viruses</taxon>
        <taxon>Duplodnaviria</taxon>
        <taxon>Heunggongvirae</taxon>
        <taxon>Uroviricota</taxon>
        <taxon>Caudoviricetes</taxon>
        <taxon>Asteriusvirus</taxon>
        <taxon>Asteriusvirus av121Q</taxon>
    </lineage>
</organism>
<keyword evidence="2" id="KW-1185">Reference proteome</keyword>
<evidence type="ECO:0000313" key="2">
    <source>
        <dbReference type="Proteomes" id="UP000029889"/>
    </source>
</evidence>
<accession>A0A097EXX7</accession>
<sequence>MTKNEFDSLCTVYNSLTEIPDFINYISALNQIMNSFEQSFEEKYAGRKVLCHMSMYLGDGEPYTTSTTCEIKKYNILLGTIEFTVSNGGSYMYFRDGVVELL</sequence>
<gene>
    <name evidence="1" type="primary">376</name>
    <name evidence="1" type="ORF">PBI_121Q_376</name>
</gene>
<reference evidence="1 2" key="1">
    <citation type="submission" date="2014-09" db="EMBL/GenBank/DDBJ databases">
        <authorList>
            <person name="Lapin J.S."/>
            <person name="Pope W.H."/>
            <person name="Hua J."/>
            <person name="Ford M.E."/>
            <person name="Conway J.F."/>
            <person name="Hatfull G.F."/>
            <person name="Hendrix R.W."/>
        </authorList>
    </citation>
    <scope>NUCLEOTIDE SEQUENCE [LARGE SCALE GENOMIC DNA]</scope>
</reference>
<dbReference type="EMBL" id="KM507819">
    <property type="protein sequence ID" value="AIT14266.1"/>
    <property type="molecule type" value="Genomic_DNA"/>
</dbReference>
<dbReference type="GeneID" id="22111416"/>
<dbReference type="Proteomes" id="UP000029889">
    <property type="component" value="Segment"/>
</dbReference>
<dbReference type="RefSeq" id="YP_009101963.1">
    <property type="nucleotide sequence ID" value="NC_025447.1"/>
</dbReference>
<evidence type="ECO:0000313" key="1">
    <source>
        <dbReference type="EMBL" id="AIT14266.1"/>
    </source>
</evidence>
<dbReference type="KEGG" id="vg:22111416"/>